<dbReference type="EMBL" id="CP001769">
    <property type="protein sequence ID" value="ADB38511.1"/>
    <property type="molecule type" value="Genomic_DNA"/>
</dbReference>
<dbReference type="InterPro" id="IPR028427">
    <property type="entry name" value="Met_Sox_Rdtase_MsrB"/>
</dbReference>
<feature type="binding site" evidence="6">
    <location>
        <position position="136"/>
    </location>
    <ligand>
        <name>Zn(2+)</name>
        <dbReference type="ChEBI" id="CHEBI:29105"/>
    </ligand>
</feature>
<dbReference type="GO" id="GO:0005737">
    <property type="term" value="C:cytoplasm"/>
    <property type="evidence" value="ECO:0007669"/>
    <property type="project" value="TreeGrafter"/>
</dbReference>
<feature type="binding site" evidence="6">
    <location>
        <position position="87"/>
    </location>
    <ligand>
        <name>Zn(2+)</name>
        <dbReference type="ChEBI" id="CHEBI:29105"/>
    </ligand>
</feature>
<name>D2QGK3_SPILD</name>
<organism evidence="9 10">
    <name type="scientific">Spirosoma linguale (strain ATCC 33905 / DSM 74 / LMG 10896 / Claus 1)</name>
    <dbReference type="NCBI Taxonomy" id="504472"/>
    <lineage>
        <taxon>Bacteria</taxon>
        <taxon>Pseudomonadati</taxon>
        <taxon>Bacteroidota</taxon>
        <taxon>Cytophagia</taxon>
        <taxon>Cytophagales</taxon>
        <taxon>Cytophagaceae</taxon>
        <taxon>Spirosoma</taxon>
    </lineage>
</organism>
<dbReference type="InterPro" id="IPR002579">
    <property type="entry name" value="Met_Sox_Rdtase_MsrB_dom"/>
</dbReference>
<feature type="domain" description="MsrB" evidence="8">
    <location>
        <begin position="45"/>
        <end position="167"/>
    </location>
</feature>
<keyword evidence="7" id="KW-1133">Transmembrane helix</keyword>
<dbReference type="Proteomes" id="UP000002028">
    <property type="component" value="Chromosome"/>
</dbReference>
<dbReference type="NCBIfam" id="TIGR00357">
    <property type="entry name" value="peptide-methionine (R)-S-oxide reductase MsrB"/>
    <property type="match status" value="1"/>
</dbReference>
<evidence type="ECO:0000256" key="1">
    <source>
        <dbReference type="ARBA" id="ARBA00007174"/>
    </source>
</evidence>
<evidence type="ECO:0000259" key="8">
    <source>
        <dbReference type="PROSITE" id="PS51790"/>
    </source>
</evidence>
<dbReference type="GO" id="GO:0006979">
    <property type="term" value="P:response to oxidative stress"/>
    <property type="evidence" value="ECO:0007669"/>
    <property type="project" value="InterPro"/>
</dbReference>
<evidence type="ECO:0000256" key="3">
    <source>
        <dbReference type="ARBA" id="ARBA00022833"/>
    </source>
</evidence>
<dbReference type="GO" id="GO:0033743">
    <property type="term" value="F:peptide-methionine (R)-S-oxide reductase activity"/>
    <property type="evidence" value="ECO:0007669"/>
    <property type="project" value="UniProtKB-UniRule"/>
</dbReference>
<sequence>MNKQSFLQVISGLLVAGLVSFFLSAFVTPVTTDGGKAPRRVEKTEAEWKKILTPDQFAVMRKQGTERAFTSPLASNHEHGEYRCAGCHEPLFKSETKFESGTGWPSFYAPVSKNIVRELRDTSYGMSRTEVQCAVCDAHLGHVFNDGPRPTGLRYCMNGVALEFVKK</sequence>
<dbReference type="STRING" id="504472.Slin_2492"/>
<feature type="binding site" evidence="6">
    <location>
        <position position="133"/>
    </location>
    <ligand>
        <name>Zn(2+)</name>
        <dbReference type="ChEBI" id="CHEBI:29105"/>
    </ligand>
</feature>
<dbReference type="RefSeq" id="WP_012927046.1">
    <property type="nucleotide sequence ID" value="NC_013730.1"/>
</dbReference>
<evidence type="ECO:0000256" key="2">
    <source>
        <dbReference type="ARBA" id="ARBA00022723"/>
    </source>
</evidence>
<accession>D2QGK3</accession>
<keyword evidence="10" id="KW-1185">Reference proteome</keyword>
<keyword evidence="7" id="KW-0812">Transmembrane</keyword>
<feature type="transmembrane region" description="Helical" evidence="7">
    <location>
        <begin position="6"/>
        <end position="30"/>
    </location>
</feature>
<protein>
    <recommendedName>
        <fullName evidence="6">Peptide methionine sulfoxide reductase MsrB</fullName>
        <ecNumber evidence="6">1.8.4.12</ecNumber>
    </recommendedName>
    <alternativeName>
        <fullName evidence="6">Peptide-methionine (R)-S-oxide reductase</fullName>
    </alternativeName>
</protein>
<comment type="similarity">
    <text evidence="1 6">Belongs to the MsrB Met sulfoxide reductase family.</text>
</comment>
<feature type="active site" description="Nucleophile" evidence="6">
    <location>
        <position position="156"/>
    </location>
</feature>
<evidence type="ECO:0000256" key="7">
    <source>
        <dbReference type="SAM" id="Phobius"/>
    </source>
</evidence>
<dbReference type="PANTHER" id="PTHR10173:SF52">
    <property type="entry name" value="METHIONINE-R-SULFOXIDE REDUCTASE B1"/>
    <property type="match status" value="1"/>
</dbReference>
<dbReference type="PANTHER" id="PTHR10173">
    <property type="entry name" value="METHIONINE SULFOXIDE REDUCTASE"/>
    <property type="match status" value="1"/>
</dbReference>
<evidence type="ECO:0000256" key="5">
    <source>
        <dbReference type="ARBA" id="ARBA00048488"/>
    </source>
</evidence>
<gene>
    <name evidence="6" type="primary">msrB</name>
    <name evidence="9" type="ordered locus">Slin_2492</name>
</gene>
<keyword evidence="7" id="KW-0472">Membrane</keyword>
<dbReference type="PROSITE" id="PS51790">
    <property type="entry name" value="MSRB"/>
    <property type="match status" value="1"/>
</dbReference>
<dbReference type="GO" id="GO:0030091">
    <property type="term" value="P:protein repair"/>
    <property type="evidence" value="ECO:0007669"/>
    <property type="project" value="InterPro"/>
</dbReference>
<evidence type="ECO:0000256" key="4">
    <source>
        <dbReference type="ARBA" id="ARBA00023002"/>
    </source>
</evidence>
<dbReference type="Gene3D" id="2.170.150.20">
    <property type="entry name" value="Peptide methionine sulfoxide reductase"/>
    <property type="match status" value="1"/>
</dbReference>
<dbReference type="Pfam" id="PF01641">
    <property type="entry name" value="SelR"/>
    <property type="match status" value="1"/>
</dbReference>
<dbReference type="AlphaFoldDB" id="D2QGK3"/>
<keyword evidence="3 6" id="KW-0862">Zinc</keyword>
<keyword evidence="2 6" id="KW-0479">Metal-binding</keyword>
<dbReference type="SUPFAM" id="SSF51316">
    <property type="entry name" value="Mss4-like"/>
    <property type="match status" value="1"/>
</dbReference>
<reference evidence="9 10" key="1">
    <citation type="journal article" date="2010" name="Stand. Genomic Sci.">
        <title>Complete genome sequence of Spirosoma linguale type strain (1).</title>
        <authorList>
            <person name="Lail K."/>
            <person name="Sikorski J."/>
            <person name="Saunders E."/>
            <person name="Lapidus A."/>
            <person name="Glavina Del Rio T."/>
            <person name="Copeland A."/>
            <person name="Tice H."/>
            <person name="Cheng J.-F."/>
            <person name="Lucas S."/>
            <person name="Nolan M."/>
            <person name="Bruce D."/>
            <person name="Goodwin L."/>
            <person name="Pitluck S."/>
            <person name="Ivanova N."/>
            <person name="Mavromatis K."/>
            <person name="Ovchinnikova G."/>
            <person name="Pati A."/>
            <person name="Chen A."/>
            <person name="Palaniappan K."/>
            <person name="Land M."/>
            <person name="Hauser L."/>
            <person name="Chang Y.-J."/>
            <person name="Jeffries C.D."/>
            <person name="Chain P."/>
            <person name="Brettin T."/>
            <person name="Detter J.C."/>
            <person name="Schuetze A."/>
            <person name="Rohde M."/>
            <person name="Tindall B.J."/>
            <person name="Goeker M."/>
            <person name="Bristow J."/>
            <person name="Eisen J.A."/>
            <person name="Markowitz V."/>
            <person name="Hugenholtz P."/>
            <person name="Kyrpides N.C."/>
            <person name="Klenk H.-P."/>
            <person name="Chen F."/>
        </authorList>
    </citation>
    <scope>NUCLEOTIDE SEQUENCE [LARGE SCALE GENOMIC DNA]</scope>
    <source>
        <strain evidence="10">ATCC 33905 / DSM 74 / LMG 10896 / Claus 1</strain>
    </source>
</reference>
<dbReference type="HAMAP" id="MF_01400">
    <property type="entry name" value="MsrB"/>
    <property type="match status" value="1"/>
</dbReference>
<dbReference type="eggNOG" id="COG0229">
    <property type="taxonomic scope" value="Bacteria"/>
</dbReference>
<comment type="catalytic activity">
    <reaction evidence="5 6">
        <text>L-methionyl-[protein] + [thioredoxin]-disulfide + H2O = L-methionyl-(R)-S-oxide-[protein] + [thioredoxin]-dithiol</text>
        <dbReference type="Rhea" id="RHEA:24164"/>
        <dbReference type="Rhea" id="RHEA-COMP:10698"/>
        <dbReference type="Rhea" id="RHEA-COMP:10700"/>
        <dbReference type="Rhea" id="RHEA-COMP:12313"/>
        <dbReference type="Rhea" id="RHEA-COMP:12314"/>
        <dbReference type="ChEBI" id="CHEBI:15377"/>
        <dbReference type="ChEBI" id="CHEBI:16044"/>
        <dbReference type="ChEBI" id="CHEBI:29950"/>
        <dbReference type="ChEBI" id="CHEBI:45764"/>
        <dbReference type="ChEBI" id="CHEBI:50058"/>
        <dbReference type="EC" id="1.8.4.12"/>
    </reaction>
</comment>
<proteinExistence type="inferred from homology"/>
<feature type="binding site" evidence="6">
    <location>
        <position position="84"/>
    </location>
    <ligand>
        <name>Zn(2+)</name>
        <dbReference type="ChEBI" id="CHEBI:29105"/>
    </ligand>
</feature>
<evidence type="ECO:0000256" key="6">
    <source>
        <dbReference type="HAMAP-Rule" id="MF_01400"/>
    </source>
</evidence>
<evidence type="ECO:0000313" key="10">
    <source>
        <dbReference type="Proteomes" id="UP000002028"/>
    </source>
</evidence>
<dbReference type="InterPro" id="IPR011057">
    <property type="entry name" value="Mss4-like_sf"/>
</dbReference>
<dbReference type="EC" id="1.8.4.12" evidence="6"/>
<dbReference type="FunFam" id="2.170.150.20:FF:000001">
    <property type="entry name" value="Peptide methionine sulfoxide reductase MsrB"/>
    <property type="match status" value="1"/>
</dbReference>
<dbReference type="HOGENOM" id="CLU_031040_8_2_10"/>
<dbReference type="KEGG" id="sli:Slin_2492"/>
<evidence type="ECO:0000313" key="9">
    <source>
        <dbReference type="EMBL" id="ADB38511.1"/>
    </source>
</evidence>
<dbReference type="GO" id="GO:0008270">
    <property type="term" value="F:zinc ion binding"/>
    <property type="evidence" value="ECO:0007669"/>
    <property type="project" value="UniProtKB-UniRule"/>
</dbReference>
<keyword evidence="4 6" id="KW-0560">Oxidoreductase</keyword>
<comment type="cofactor">
    <cofactor evidence="6">
        <name>Zn(2+)</name>
        <dbReference type="ChEBI" id="CHEBI:29105"/>
    </cofactor>
    <text evidence="6">Binds 1 zinc ion per subunit. The zinc ion is important for the structural integrity of the protein.</text>
</comment>